<proteinExistence type="predicted"/>
<evidence type="ECO:0000313" key="3">
    <source>
        <dbReference type="EMBL" id="MBC3880512.1"/>
    </source>
</evidence>
<organism evidence="3 4">
    <name type="scientific">Undibacterium nitidum</name>
    <dbReference type="NCBI Taxonomy" id="2762298"/>
    <lineage>
        <taxon>Bacteria</taxon>
        <taxon>Pseudomonadati</taxon>
        <taxon>Pseudomonadota</taxon>
        <taxon>Betaproteobacteria</taxon>
        <taxon>Burkholderiales</taxon>
        <taxon>Oxalobacteraceae</taxon>
        <taxon>Undibacterium</taxon>
    </lineage>
</organism>
<dbReference type="EMBL" id="JACOFZ010000001">
    <property type="protein sequence ID" value="MBC3880512.1"/>
    <property type="molecule type" value="Genomic_DNA"/>
</dbReference>
<comment type="caution">
    <text evidence="3">The sequence shown here is derived from an EMBL/GenBank/DDBJ whole genome shotgun (WGS) entry which is preliminary data.</text>
</comment>
<evidence type="ECO:0000256" key="2">
    <source>
        <dbReference type="SAM" id="SignalP"/>
    </source>
</evidence>
<reference evidence="3" key="1">
    <citation type="submission" date="2020-08" db="EMBL/GenBank/DDBJ databases">
        <title>Novel species isolated from subtropical streams in China.</title>
        <authorList>
            <person name="Lu H."/>
        </authorList>
    </citation>
    <scope>NUCLEOTIDE SEQUENCE</scope>
    <source>
        <strain evidence="3">LX22W</strain>
    </source>
</reference>
<evidence type="ECO:0000313" key="4">
    <source>
        <dbReference type="Proteomes" id="UP000627446"/>
    </source>
</evidence>
<name>A0A923HK28_9BURK</name>
<accession>A0A923HK28</accession>
<keyword evidence="2" id="KW-0732">Signal</keyword>
<protein>
    <recommendedName>
        <fullName evidence="5">DUF4412 domain-containing protein</fullName>
    </recommendedName>
</protein>
<sequence length="374" mass="40396">MKLKQISSAVFVAMAVLSVNAGANGFTDPDDAQTAKKTEIRTHVMVVDSEGQMAKMDGKMPEHATMITSNGNMHFIAAGETIKNAPFSAEFSIETIQKLADGNVISNKTTMFNARDSQGKTRRETRNSKGEIIDIAIVDPTGSVMTLNPRAKTATKMPDRSQMGKGMPSGGIKEINVETIRKTKEGGENIEVRTVVGEAKAGEKNIVIKRIGHADGEMPMAAGGAKGITIDVRGPEAGPAMGMLANGPDGAFMRLFSDSKWAAKKQSKTLGTKEIEGVKAEGKLTSYEIPAGEVGNAQAIVVSDEIWTSPELQLIVYSKHSDPRSGERIYRLTNLKRDEVPSSLFAIPADYKVRDLAKEMKVIIKESNEKIEKK</sequence>
<gene>
    <name evidence="3" type="ORF">H8K36_03945</name>
</gene>
<feature type="chain" id="PRO_5036903855" description="DUF4412 domain-containing protein" evidence="2">
    <location>
        <begin position="24"/>
        <end position="374"/>
    </location>
</feature>
<dbReference type="Proteomes" id="UP000627446">
    <property type="component" value="Unassembled WGS sequence"/>
</dbReference>
<evidence type="ECO:0008006" key="5">
    <source>
        <dbReference type="Google" id="ProtNLM"/>
    </source>
</evidence>
<dbReference type="RefSeq" id="WP_186914983.1">
    <property type="nucleotide sequence ID" value="NZ_JACOFZ010000001.1"/>
</dbReference>
<feature type="region of interest" description="Disordered" evidence="1">
    <location>
        <begin position="152"/>
        <end position="171"/>
    </location>
</feature>
<keyword evidence="4" id="KW-1185">Reference proteome</keyword>
<evidence type="ECO:0000256" key="1">
    <source>
        <dbReference type="SAM" id="MobiDB-lite"/>
    </source>
</evidence>
<dbReference type="AlphaFoldDB" id="A0A923HK28"/>
<feature type="signal peptide" evidence="2">
    <location>
        <begin position="1"/>
        <end position="23"/>
    </location>
</feature>